<reference evidence="3" key="1">
    <citation type="journal article" date="2021" name="Nat. Commun.">
        <title>Genomic analyses provide insights into spinach domestication and the genetic basis of agronomic traits.</title>
        <authorList>
            <person name="Cai X."/>
            <person name="Sun X."/>
            <person name="Xu C."/>
            <person name="Sun H."/>
            <person name="Wang X."/>
            <person name="Ge C."/>
            <person name="Zhang Z."/>
            <person name="Wang Q."/>
            <person name="Fei Z."/>
            <person name="Jiao C."/>
            <person name="Wang Q."/>
        </authorList>
    </citation>
    <scope>NUCLEOTIDE SEQUENCE [LARGE SCALE GENOMIC DNA]</scope>
    <source>
        <strain evidence="3">cv. Varoflay</strain>
    </source>
</reference>
<dbReference type="PANTHER" id="PTHR33116">
    <property type="entry name" value="REVERSE TRANSCRIPTASE ZINC-BINDING DOMAIN-CONTAINING PROTEIN-RELATED-RELATED"/>
    <property type="match status" value="1"/>
</dbReference>
<evidence type="ECO:0000313" key="4">
    <source>
        <dbReference type="RefSeq" id="XP_021854774.2"/>
    </source>
</evidence>
<keyword evidence="3" id="KW-1185">Reference proteome</keyword>
<dbReference type="KEGG" id="soe:110794136"/>
<dbReference type="Pfam" id="PF00078">
    <property type="entry name" value="RVT_1"/>
    <property type="match status" value="1"/>
</dbReference>
<dbReference type="InterPro" id="IPR043502">
    <property type="entry name" value="DNA/RNA_pol_sf"/>
</dbReference>
<dbReference type="SUPFAM" id="SSF56672">
    <property type="entry name" value="DNA/RNA polymerases"/>
    <property type="match status" value="1"/>
</dbReference>
<dbReference type="InterPro" id="IPR026960">
    <property type="entry name" value="RVT-Znf"/>
</dbReference>
<dbReference type="Proteomes" id="UP000813463">
    <property type="component" value="Chromosome 4"/>
</dbReference>
<name>A0A9R0ISH1_SPIOL</name>
<dbReference type="Pfam" id="PF13966">
    <property type="entry name" value="zf-RVT"/>
    <property type="match status" value="1"/>
</dbReference>
<dbReference type="SUPFAM" id="SSF56219">
    <property type="entry name" value="DNase I-like"/>
    <property type="match status" value="1"/>
</dbReference>
<dbReference type="InterPro" id="IPR036691">
    <property type="entry name" value="Endo/exonu/phosph_ase_sf"/>
</dbReference>
<protein>
    <recommendedName>
        <fullName evidence="5">Reverse transcriptase domain-containing protein</fullName>
    </recommendedName>
</protein>
<feature type="domain" description="Reverse transcriptase" evidence="1">
    <location>
        <begin position="477"/>
        <end position="611"/>
    </location>
</feature>
<dbReference type="InterPro" id="IPR000477">
    <property type="entry name" value="RT_dom"/>
</dbReference>
<dbReference type="Gene3D" id="3.60.10.10">
    <property type="entry name" value="Endonuclease/exonuclease/phosphatase"/>
    <property type="match status" value="1"/>
</dbReference>
<sequence>MGALYVNMFNGWCFTTNSSNCKGGRIVLAWNPNAFTLSVLKVTSQLIHCLVCPKSGSVEFCCTFVYAFNQSKEREYLWRDLCGLGFGMHKPWIVLGDFNCVLNIDERVGAPVRHQSMVAFRNCVDICGIEDVKAVGHFYTWSNKQAGEGRVFSKINRVLANDLWFQNYPNAEAGFLSEGEYDHCPIVLAVYPCDNIAKKPFRYFAMWKYAQGYTDLVKVNWSKSVVGTLMYQVVQKLKRMKGVLKELNRTGFNDIHAADIKAEHDLELCQKDLHLAPGESELADREVEAAKRYKLMHAAYISFLKQKAKEAWAKDGDENSSLFHKSIRARIIHNTVHAIHDMHGKWVCDPTSMSNAFLEYYQKLLRTKASSRSNVMIDIVHAGPTLEQLQKDQLLAPVVVGSFTIFKPTSPVTSEEVKYSMFSINGDKAPGPDGFGSHFFRENWNIVGEDVTKVVLDFFHTGKLLKEINSTTITLIPKTNRPKSVTEFRPISCCNVIYKCITKILCERMKCVLPMLIAENKGAFVHGRFIMHNIMMCQEIVRQYGRKNASPGCLIKLDMQKAYDTIEWDFLEEMLLALGRGLRQGDPLSPLLFVVCMEYLSRTLYKMISSYAAKVSLTLFICSSKVSSFFCDTSCLKANIQKSAVYCAGLVDKMMARIKTWSSGNLSFAGRITLINSVLLSIHSYWAQVFILPKHVLKNVEAICRAFLWQGTYFCSKPGYVAWDRVCRPKKEGGLGIRQVQAWNIAALGKYVWAIARKQDTMWVRWVNAIYIKTAGWWNYQPKADSGWYWRKICSVKEKLKGLFNEAELAQMPKYSIQKVYQKLVQHNEKVPWGSAVWNRASIPKTRLICWLMVQGRLQTRERLHKIGVCNTTKCLLCEAKDETHPHLFFDCEYSRRCLQGIEEWLDIPTSKVHYMAC</sequence>
<dbReference type="RefSeq" id="XP_021854774.2">
    <property type="nucleotide sequence ID" value="XM_021999082.2"/>
</dbReference>
<dbReference type="AlphaFoldDB" id="A0A9R0ISH1"/>
<dbReference type="GeneID" id="110794136"/>
<organism evidence="3 4">
    <name type="scientific">Spinacia oleracea</name>
    <name type="common">Spinach</name>
    <dbReference type="NCBI Taxonomy" id="3562"/>
    <lineage>
        <taxon>Eukaryota</taxon>
        <taxon>Viridiplantae</taxon>
        <taxon>Streptophyta</taxon>
        <taxon>Embryophyta</taxon>
        <taxon>Tracheophyta</taxon>
        <taxon>Spermatophyta</taxon>
        <taxon>Magnoliopsida</taxon>
        <taxon>eudicotyledons</taxon>
        <taxon>Gunneridae</taxon>
        <taxon>Pentapetalae</taxon>
        <taxon>Caryophyllales</taxon>
        <taxon>Chenopodiaceae</taxon>
        <taxon>Chenopodioideae</taxon>
        <taxon>Anserineae</taxon>
        <taxon>Spinacia</taxon>
    </lineage>
</organism>
<evidence type="ECO:0008006" key="5">
    <source>
        <dbReference type="Google" id="ProtNLM"/>
    </source>
</evidence>
<dbReference type="PANTHER" id="PTHR33116:SF84">
    <property type="entry name" value="RNA-DIRECTED DNA POLYMERASE"/>
    <property type="match status" value="1"/>
</dbReference>
<proteinExistence type="predicted"/>
<gene>
    <name evidence="4" type="primary">LOC110794136</name>
</gene>
<evidence type="ECO:0000259" key="2">
    <source>
        <dbReference type="Pfam" id="PF13966"/>
    </source>
</evidence>
<feature type="domain" description="Reverse transcriptase zinc-binding" evidence="2">
    <location>
        <begin position="815"/>
        <end position="897"/>
    </location>
</feature>
<evidence type="ECO:0000259" key="1">
    <source>
        <dbReference type="Pfam" id="PF00078"/>
    </source>
</evidence>
<accession>A0A9R0ISH1</accession>
<evidence type="ECO:0000313" key="3">
    <source>
        <dbReference type="Proteomes" id="UP000813463"/>
    </source>
</evidence>
<dbReference type="CDD" id="cd01650">
    <property type="entry name" value="RT_nLTR_like"/>
    <property type="match status" value="1"/>
</dbReference>
<reference evidence="4" key="2">
    <citation type="submission" date="2025-08" db="UniProtKB">
        <authorList>
            <consortium name="RefSeq"/>
        </authorList>
    </citation>
    <scope>IDENTIFICATION</scope>
    <source>
        <tissue evidence="4">Leaf</tissue>
    </source>
</reference>